<dbReference type="EMBL" id="KN825118">
    <property type="protein sequence ID" value="KIK94275.1"/>
    <property type="molecule type" value="Genomic_DNA"/>
</dbReference>
<dbReference type="Proteomes" id="UP000054538">
    <property type="component" value="Unassembled WGS sequence"/>
</dbReference>
<protein>
    <submittedName>
        <fullName evidence="1">Uncharacterized protein</fullName>
    </submittedName>
</protein>
<proteinExistence type="predicted"/>
<evidence type="ECO:0000313" key="1">
    <source>
        <dbReference type="EMBL" id="KIK94275.1"/>
    </source>
</evidence>
<reference evidence="2" key="2">
    <citation type="submission" date="2015-01" db="EMBL/GenBank/DDBJ databases">
        <title>Evolutionary Origins and Diversification of the Mycorrhizal Mutualists.</title>
        <authorList>
            <consortium name="DOE Joint Genome Institute"/>
            <consortium name="Mycorrhizal Genomics Consortium"/>
            <person name="Kohler A."/>
            <person name="Kuo A."/>
            <person name="Nagy L.G."/>
            <person name="Floudas D."/>
            <person name="Copeland A."/>
            <person name="Barry K.W."/>
            <person name="Cichocki N."/>
            <person name="Veneault-Fourrey C."/>
            <person name="LaButti K."/>
            <person name="Lindquist E.A."/>
            <person name="Lipzen A."/>
            <person name="Lundell T."/>
            <person name="Morin E."/>
            <person name="Murat C."/>
            <person name="Riley R."/>
            <person name="Ohm R."/>
            <person name="Sun H."/>
            <person name="Tunlid A."/>
            <person name="Henrissat B."/>
            <person name="Grigoriev I.V."/>
            <person name="Hibbett D.S."/>
            <person name="Martin F."/>
        </authorList>
    </citation>
    <scope>NUCLEOTIDE SEQUENCE [LARGE SCALE GENOMIC DNA]</scope>
    <source>
        <strain evidence="2">Ve08.2h10</strain>
    </source>
</reference>
<organism evidence="1 2">
    <name type="scientific">Paxillus rubicundulus Ve08.2h10</name>
    <dbReference type="NCBI Taxonomy" id="930991"/>
    <lineage>
        <taxon>Eukaryota</taxon>
        <taxon>Fungi</taxon>
        <taxon>Dikarya</taxon>
        <taxon>Basidiomycota</taxon>
        <taxon>Agaricomycotina</taxon>
        <taxon>Agaricomycetes</taxon>
        <taxon>Agaricomycetidae</taxon>
        <taxon>Boletales</taxon>
        <taxon>Paxilineae</taxon>
        <taxon>Paxillaceae</taxon>
        <taxon>Paxillus</taxon>
    </lineage>
</organism>
<accession>A0A0D0E7R7</accession>
<evidence type="ECO:0000313" key="2">
    <source>
        <dbReference type="Proteomes" id="UP000054538"/>
    </source>
</evidence>
<dbReference type="AlphaFoldDB" id="A0A0D0E7R7"/>
<sequence length="103" mass="11101">MLHHQCHCLALQQGSPVYLTLALPIQPIIFPVLQSLTPQSTVAMLHGKPLTSPDFAFSTLPLLLSMLLSSQIVPASVSDDFLVLFSLPQGSFGAKPHDCKTCC</sequence>
<gene>
    <name evidence="1" type="ORF">PAXRUDRAFT_783881</name>
</gene>
<dbReference type="HOGENOM" id="CLU_2264579_0_0_1"/>
<keyword evidence="2" id="KW-1185">Reference proteome</keyword>
<reference evidence="1 2" key="1">
    <citation type="submission" date="2014-04" db="EMBL/GenBank/DDBJ databases">
        <authorList>
            <consortium name="DOE Joint Genome Institute"/>
            <person name="Kuo A."/>
            <person name="Kohler A."/>
            <person name="Jargeat P."/>
            <person name="Nagy L.G."/>
            <person name="Floudas D."/>
            <person name="Copeland A."/>
            <person name="Barry K.W."/>
            <person name="Cichocki N."/>
            <person name="Veneault-Fourrey C."/>
            <person name="LaButti K."/>
            <person name="Lindquist E.A."/>
            <person name="Lipzen A."/>
            <person name="Lundell T."/>
            <person name="Morin E."/>
            <person name="Murat C."/>
            <person name="Sun H."/>
            <person name="Tunlid A."/>
            <person name="Henrissat B."/>
            <person name="Grigoriev I.V."/>
            <person name="Hibbett D.S."/>
            <person name="Martin F."/>
            <person name="Nordberg H.P."/>
            <person name="Cantor M.N."/>
            <person name="Hua S.X."/>
        </authorList>
    </citation>
    <scope>NUCLEOTIDE SEQUENCE [LARGE SCALE GENOMIC DNA]</scope>
    <source>
        <strain evidence="1 2">Ve08.2h10</strain>
    </source>
</reference>
<name>A0A0D0E7R7_9AGAM</name>
<dbReference type="InParanoid" id="A0A0D0E7R7"/>